<evidence type="ECO:0000313" key="13">
    <source>
        <dbReference type="Proteomes" id="UP000035489"/>
    </source>
</evidence>
<dbReference type="InterPro" id="IPR036291">
    <property type="entry name" value="NAD(P)-bd_dom_sf"/>
</dbReference>
<dbReference type="AlphaFoldDB" id="A0A0H1RIZ9"/>
<dbReference type="Pfam" id="PF01370">
    <property type="entry name" value="Epimerase"/>
    <property type="match status" value="1"/>
</dbReference>
<feature type="domain" description="NAD-dependent epimerase/dehydratase" evidence="11">
    <location>
        <begin position="3"/>
        <end position="252"/>
    </location>
</feature>
<dbReference type="PANTHER" id="PTHR43725">
    <property type="entry name" value="UDP-GLUCOSE 4-EPIMERASE"/>
    <property type="match status" value="1"/>
</dbReference>
<dbReference type="UniPathway" id="UPA00214"/>
<evidence type="ECO:0000313" key="12">
    <source>
        <dbReference type="EMBL" id="KLK92587.1"/>
    </source>
</evidence>
<comment type="subunit">
    <text evidence="10">Homodimer.</text>
</comment>
<accession>A0A0H1RIZ9</accession>
<dbReference type="GO" id="GO:0003978">
    <property type="term" value="F:UDP-glucose 4-epimerase activity"/>
    <property type="evidence" value="ECO:0007669"/>
    <property type="project" value="UniProtKB-UniRule"/>
</dbReference>
<evidence type="ECO:0000256" key="10">
    <source>
        <dbReference type="RuleBase" id="RU366046"/>
    </source>
</evidence>
<dbReference type="PANTHER" id="PTHR43725:SF53">
    <property type="entry name" value="UDP-ARABINOSE 4-EPIMERASE 1"/>
    <property type="match status" value="1"/>
</dbReference>
<dbReference type="NCBIfam" id="TIGR01179">
    <property type="entry name" value="galE"/>
    <property type="match status" value="1"/>
</dbReference>
<dbReference type="Proteomes" id="UP000035489">
    <property type="component" value="Unassembled WGS sequence"/>
</dbReference>
<evidence type="ECO:0000256" key="1">
    <source>
        <dbReference type="ARBA" id="ARBA00000083"/>
    </source>
</evidence>
<proteinExistence type="inferred from homology"/>
<evidence type="ECO:0000256" key="9">
    <source>
        <dbReference type="ARBA" id="ARBA00023277"/>
    </source>
</evidence>
<evidence type="ECO:0000259" key="11">
    <source>
        <dbReference type="Pfam" id="PF01370"/>
    </source>
</evidence>
<reference evidence="12 13" key="1">
    <citation type="submission" date="2015-05" db="EMBL/GenBank/DDBJ databases">
        <title>Draft genome sequence of Microvirga vignae strain BR3299, a novel nitrogen fixing bacteria isolated from Brazil semi-aired region.</title>
        <authorList>
            <person name="Zilli J.E."/>
            <person name="Passos S.R."/>
            <person name="Leite J."/>
            <person name="Baldani J.I."/>
            <person name="Xavier G.R."/>
            <person name="Rumjaneck N.G."/>
            <person name="Simoes-Araujo J.L."/>
        </authorList>
    </citation>
    <scope>NUCLEOTIDE SEQUENCE [LARGE SCALE GENOMIC DNA]</scope>
    <source>
        <strain evidence="12 13">BR3299</strain>
    </source>
</reference>
<dbReference type="Gene3D" id="3.90.25.10">
    <property type="entry name" value="UDP-galactose 4-epimerase, domain 1"/>
    <property type="match status" value="1"/>
</dbReference>
<sequence length="330" mass="35799">MNVLVTGGAGYIGGHMVLALRDAGLKPVVFDNLSTGFRWSVPEDVPLVVGDVGDYELVLQTLKAHSIDAIVHFAAKLVVPESVRDPLGYYLNNTVKSRSLLAAAVAAGIKTFVFSSTAAVYGNASDKPLAEDAPLAPLSPYGSSKQLTEVMLRDVAAVHDMRFVAIRYFNVAGADPAMRHGQSTANATHLIKVAVQTALGMRPSMDIYGTDYPTPDGTCIRDYIHVTDLIAAHMQALDYLRKGGESIVVNCGYGHGYSVSEVIDTVRKVSGRPIEARIAPRRAGDPATIVADSARIRARLEWQPRYDDLATIVDHTLRWEGMLRERNLKL</sequence>
<comment type="pathway">
    <text evidence="3 10">Carbohydrate metabolism; galactose metabolism.</text>
</comment>
<dbReference type="OrthoDB" id="9801785at2"/>
<gene>
    <name evidence="12" type="ORF">AA309_12820</name>
</gene>
<evidence type="ECO:0000256" key="5">
    <source>
        <dbReference type="ARBA" id="ARBA00013189"/>
    </source>
</evidence>
<evidence type="ECO:0000256" key="6">
    <source>
        <dbReference type="ARBA" id="ARBA00018569"/>
    </source>
</evidence>
<evidence type="ECO:0000256" key="2">
    <source>
        <dbReference type="ARBA" id="ARBA00001911"/>
    </source>
</evidence>
<dbReference type="Gene3D" id="3.40.50.720">
    <property type="entry name" value="NAD(P)-binding Rossmann-like Domain"/>
    <property type="match status" value="1"/>
</dbReference>
<evidence type="ECO:0000256" key="7">
    <source>
        <dbReference type="ARBA" id="ARBA00023027"/>
    </source>
</evidence>
<dbReference type="InterPro" id="IPR001509">
    <property type="entry name" value="Epimerase_deHydtase"/>
</dbReference>
<keyword evidence="7 10" id="KW-0520">NAD</keyword>
<dbReference type="STRING" id="1225564.AA309_12820"/>
<evidence type="ECO:0000256" key="8">
    <source>
        <dbReference type="ARBA" id="ARBA00023235"/>
    </source>
</evidence>
<organism evidence="12 13">
    <name type="scientific">Microvirga vignae</name>
    <dbReference type="NCBI Taxonomy" id="1225564"/>
    <lineage>
        <taxon>Bacteria</taxon>
        <taxon>Pseudomonadati</taxon>
        <taxon>Pseudomonadota</taxon>
        <taxon>Alphaproteobacteria</taxon>
        <taxon>Hyphomicrobiales</taxon>
        <taxon>Methylobacteriaceae</taxon>
        <taxon>Microvirga</taxon>
    </lineage>
</organism>
<keyword evidence="13" id="KW-1185">Reference proteome</keyword>
<evidence type="ECO:0000256" key="3">
    <source>
        <dbReference type="ARBA" id="ARBA00004947"/>
    </source>
</evidence>
<comment type="catalytic activity">
    <reaction evidence="1 10">
        <text>UDP-alpha-D-glucose = UDP-alpha-D-galactose</text>
        <dbReference type="Rhea" id="RHEA:22168"/>
        <dbReference type="ChEBI" id="CHEBI:58885"/>
        <dbReference type="ChEBI" id="CHEBI:66914"/>
        <dbReference type="EC" id="5.1.3.2"/>
    </reaction>
</comment>
<keyword evidence="9 10" id="KW-0119">Carbohydrate metabolism</keyword>
<dbReference type="InterPro" id="IPR005886">
    <property type="entry name" value="UDP_G4E"/>
</dbReference>
<comment type="similarity">
    <text evidence="4 10">Belongs to the NAD(P)-dependent epimerase/dehydratase family.</text>
</comment>
<dbReference type="RefSeq" id="WP_047189407.1">
    <property type="nucleotide sequence ID" value="NZ_LCYG01000032.1"/>
</dbReference>
<dbReference type="EMBL" id="LCYG01000032">
    <property type="protein sequence ID" value="KLK92587.1"/>
    <property type="molecule type" value="Genomic_DNA"/>
</dbReference>
<dbReference type="CDD" id="cd05247">
    <property type="entry name" value="UDP_G4E_1_SDR_e"/>
    <property type="match status" value="1"/>
</dbReference>
<name>A0A0H1RIZ9_9HYPH</name>
<dbReference type="GO" id="GO:0033499">
    <property type="term" value="P:galactose catabolic process via UDP-galactose, Leloir pathway"/>
    <property type="evidence" value="ECO:0007669"/>
    <property type="project" value="TreeGrafter"/>
</dbReference>
<comment type="cofactor">
    <cofactor evidence="2 10">
        <name>NAD(+)</name>
        <dbReference type="ChEBI" id="CHEBI:57540"/>
    </cofactor>
</comment>
<protein>
    <recommendedName>
        <fullName evidence="6 10">UDP-glucose 4-epimerase</fullName>
        <ecNumber evidence="5 10">5.1.3.2</ecNumber>
    </recommendedName>
</protein>
<comment type="caution">
    <text evidence="12">The sequence shown here is derived from an EMBL/GenBank/DDBJ whole genome shotgun (WGS) entry which is preliminary data.</text>
</comment>
<dbReference type="EC" id="5.1.3.2" evidence="5 10"/>
<dbReference type="PATRIC" id="fig|1225564.3.peg.3391"/>
<dbReference type="SUPFAM" id="SSF51735">
    <property type="entry name" value="NAD(P)-binding Rossmann-fold domains"/>
    <property type="match status" value="1"/>
</dbReference>
<keyword evidence="8 10" id="KW-0413">Isomerase</keyword>
<evidence type="ECO:0000256" key="4">
    <source>
        <dbReference type="ARBA" id="ARBA00007637"/>
    </source>
</evidence>